<evidence type="ECO:0000256" key="1">
    <source>
        <dbReference type="ARBA" id="ARBA00006484"/>
    </source>
</evidence>
<dbReference type="PRINTS" id="PR00081">
    <property type="entry name" value="GDHRDH"/>
</dbReference>
<dbReference type="EMBL" id="FONR01000001">
    <property type="protein sequence ID" value="SFE30634.1"/>
    <property type="molecule type" value="Genomic_DNA"/>
</dbReference>
<evidence type="ECO:0000313" key="3">
    <source>
        <dbReference type="EMBL" id="SFE30634.1"/>
    </source>
</evidence>
<dbReference type="GO" id="GO:0016020">
    <property type="term" value="C:membrane"/>
    <property type="evidence" value="ECO:0007669"/>
    <property type="project" value="TreeGrafter"/>
</dbReference>
<keyword evidence="2" id="KW-0560">Oxidoreductase</keyword>
<evidence type="ECO:0000256" key="2">
    <source>
        <dbReference type="ARBA" id="ARBA00023002"/>
    </source>
</evidence>
<name>A0A1I1ZFM0_9ACTN</name>
<dbReference type="SUPFAM" id="SSF51735">
    <property type="entry name" value="NAD(P)-binding Rossmann-fold domains"/>
    <property type="match status" value="1"/>
</dbReference>
<gene>
    <name evidence="3" type="ORF">SAMN02787118_101273</name>
</gene>
<dbReference type="Proteomes" id="UP000181942">
    <property type="component" value="Unassembled WGS sequence"/>
</dbReference>
<accession>A0A1I1ZFM0</accession>
<evidence type="ECO:0000313" key="4">
    <source>
        <dbReference type="Proteomes" id="UP000181942"/>
    </source>
</evidence>
<dbReference type="OrthoDB" id="335726at2"/>
<comment type="similarity">
    <text evidence="1">Belongs to the short-chain dehydrogenases/reductases (SDR) family.</text>
</comment>
<dbReference type="Pfam" id="PF00106">
    <property type="entry name" value="adh_short"/>
    <property type="match status" value="1"/>
</dbReference>
<dbReference type="AlphaFoldDB" id="A0A1I1ZFM0"/>
<sequence length="256" mass="26826">MTRITDRTVLIVGASSGIGAEVARRLARNGNRLVITARRAPELASVAQEIRAAGSACLDIAADALDPGAASAVVAACVAEYGSVDIALLNAGQGPDMSMDQVTVADIARITALNYDVVVHYLVPLIAQMKTQRDGGLIAHTNSLAGLMGIPRQGPYSAAKAAARTLIDTARVELAPHGIRFTSVHPGFVATDRVGADGLPKPFQVSQNRAARHVVRALEREPAQACFPWTTTTLVRALRALPTPLSALVLRKLASS</sequence>
<proteinExistence type="inferred from homology"/>
<dbReference type="PANTHER" id="PTHR44196:SF1">
    <property type="entry name" value="DEHYDROGENASE_REDUCTASE SDR FAMILY MEMBER 7B"/>
    <property type="match status" value="1"/>
</dbReference>
<dbReference type="InterPro" id="IPR020904">
    <property type="entry name" value="Sc_DH/Rdtase_CS"/>
</dbReference>
<organism evidence="3 4">
    <name type="scientific">Streptomyces mirabilis</name>
    <dbReference type="NCBI Taxonomy" id="68239"/>
    <lineage>
        <taxon>Bacteria</taxon>
        <taxon>Bacillati</taxon>
        <taxon>Actinomycetota</taxon>
        <taxon>Actinomycetes</taxon>
        <taxon>Kitasatosporales</taxon>
        <taxon>Streptomycetaceae</taxon>
        <taxon>Streptomyces</taxon>
    </lineage>
</organism>
<dbReference type="InterPro" id="IPR036291">
    <property type="entry name" value="NAD(P)-bd_dom_sf"/>
</dbReference>
<dbReference type="GO" id="GO:0016491">
    <property type="term" value="F:oxidoreductase activity"/>
    <property type="evidence" value="ECO:0007669"/>
    <property type="project" value="UniProtKB-KW"/>
</dbReference>
<dbReference type="PROSITE" id="PS00061">
    <property type="entry name" value="ADH_SHORT"/>
    <property type="match status" value="1"/>
</dbReference>
<dbReference type="InterPro" id="IPR002347">
    <property type="entry name" value="SDR_fam"/>
</dbReference>
<reference evidence="3 4" key="1">
    <citation type="submission" date="2016-10" db="EMBL/GenBank/DDBJ databases">
        <authorList>
            <person name="de Groot N.N."/>
        </authorList>
    </citation>
    <scope>NUCLEOTIDE SEQUENCE [LARGE SCALE GENOMIC DNA]</scope>
    <source>
        <strain evidence="3 4">OK461</strain>
    </source>
</reference>
<dbReference type="Gene3D" id="3.40.50.720">
    <property type="entry name" value="NAD(P)-binding Rossmann-like Domain"/>
    <property type="match status" value="1"/>
</dbReference>
<dbReference type="RefSeq" id="WP_075025456.1">
    <property type="nucleotide sequence ID" value="NZ_FONR01000001.1"/>
</dbReference>
<protein>
    <submittedName>
        <fullName evidence="3">Short-chain dehydrogenase</fullName>
    </submittedName>
</protein>
<dbReference type="PANTHER" id="PTHR44196">
    <property type="entry name" value="DEHYDROGENASE/REDUCTASE SDR FAMILY MEMBER 7B"/>
    <property type="match status" value="1"/>
</dbReference>